<protein>
    <submittedName>
        <fullName evidence="1">Uncharacterized protein</fullName>
    </submittedName>
</protein>
<accession>A0A5E6RUT3</accession>
<dbReference type="AlphaFoldDB" id="A0A5E6RUT3"/>
<dbReference type="Proteomes" id="UP000325607">
    <property type="component" value="Unassembled WGS sequence"/>
</dbReference>
<evidence type="ECO:0000313" key="2">
    <source>
        <dbReference type="Proteomes" id="UP000325607"/>
    </source>
</evidence>
<proteinExistence type="predicted"/>
<evidence type="ECO:0000313" key="1">
    <source>
        <dbReference type="EMBL" id="VVM72457.1"/>
    </source>
</evidence>
<dbReference type="EMBL" id="CABVGX010000011">
    <property type="protein sequence ID" value="VVM72457.1"/>
    <property type="molecule type" value="Genomic_DNA"/>
</dbReference>
<gene>
    <name evidence="1" type="ORF">PS645_01833</name>
</gene>
<reference evidence="1 2" key="1">
    <citation type="submission" date="2019-09" db="EMBL/GenBank/DDBJ databases">
        <authorList>
            <person name="Chandra G."/>
            <person name="Truman W A."/>
        </authorList>
    </citation>
    <scope>NUCLEOTIDE SEQUENCE [LARGE SCALE GENOMIC DNA]</scope>
    <source>
        <strain evidence="1">PS645</strain>
    </source>
</reference>
<sequence>MVDLDLNGSRGYFRDLAIPAFDDFWCVYQADRPLDRRNFSLVYRRLVAASMLLNHFQTRSR</sequence>
<name>A0A5E6RUT3_PSEFL</name>
<organism evidence="1 2">
    <name type="scientific">Pseudomonas fluorescens</name>
    <dbReference type="NCBI Taxonomy" id="294"/>
    <lineage>
        <taxon>Bacteria</taxon>
        <taxon>Pseudomonadati</taxon>
        <taxon>Pseudomonadota</taxon>
        <taxon>Gammaproteobacteria</taxon>
        <taxon>Pseudomonadales</taxon>
        <taxon>Pseudomonadaceae</taxon>
        <taxon>Pseudomonas</taxon>
    </lineage>
</organism>